<dbReference type="EMBL" id="FNCJ01000004">
    <property type="protein sequence ID" value="SDG57831.1"/>
    <property type="molecule type" value="Genomic_DNA"/>
</dbReference>
<dbReference type="Gene3D" id="1.10.10.10">
    <property type="entry name" value="Winged helix-like DNA-binding domain superfamily/Winged helix DNA-binding domain"/>
    <property type="match status" value="1"/>
</dbReference>
<dbReference type="Pfam" id="PF00072">
    <property type="entry name" value="Response_reg"/>
    <property type="match status" value="1"/>
</dbReference>
<feature type="domain" description="Response regulatory" evidence="6">
    <location>
        <begin position="2"/>
        <end position="117"/>
    </location>
</feature>
<dbReference type="Proteomes" id="UP000199706">
    <property type="component" value="Unassembled WGS sequence"/>
</dbReference>
<sequence>MNILLVDDDAAQAAAAESVLQLSGHNISTVNCGENAVRFLKTNTVDLMILDWQLPGRAGLEILHWTRRNLGDEPAVLLITNEALEVELDRVLEEGADDYVIKPFRTAELVARISALVRRTKRNGKIVPRISIGPYVLDGACRGISLHGQTIELTTKEFDLVTYFFNHIGQVVSRDVLAKLAWGRELDSASRTIDTHIYRLRRKLCLLPENGVCLNTVHMRGYKLDEVGPVTDEA</sequence>
<accession>A0A1G7VE56</accession>
<proteinExistence type="predicted"/>
<dbReference type="SMART" id="SM00448">
    <property type="entry name" value="REC"/>
    <property type="match status" value="1"/>
</dbReference>
<dbReference type="PANTHER" id="PTHR48111">
    <property type="entry name" value="REGULATOR OF RPOS"/>
    <property type="match status" value="1"/>
</dbReference>
<dbReference type="PROSITE" id="PS50110">
    <property type="entry name" value="RESPONSE_REGULATORY"/>
    <property type="match status" value="1"/>
</dbReference>
<keyword evidence="2" id="KW-0902">Two-component regulatory system</keyword>
<dbReference type="GO" id="GO:0000156">
    <property type="term" value="F:phosphorelay response regulator activity"/>
    <property type="evidence" value="ECO:0007669"/>
    <property type="project" value="TreeGrafter"/>
</dbReference>
<dbReference type="SUPFAM" id="SSF52172">
    <property type="entry name" value="CheY-like"/>
    <property type="match status" value="1"/>
</dbReference>
<organism evidence="8 9">
    <name type="scientific">Paraburkholderia phenazinium</name>
    <dbReference type="NCBI Taxonomy" id="60549"/>
    <lineage>
        <taxon>Bacteria</taxon>
        <taxon>Pseudomonadati</taxon>
        <taxon>Pseudomonadota</taxon>
        <taxon>Betaproteobacteria</taxon>
        <taxon>Burkholderiales</taxon>
        <taxon>Burkholderiaceae</taxon>
        <taxon>Paraburkholderia</taxon>
    </lineage>
</organism>
<evidence type="ECO:0000256" key="2">
    <source>
        <dbReference type="ARBA" id="ARBA00023012"/>
    </source>
</evidence>
<evidence type="ECO:0000256" key="1">
    <source>
        <dbReference type="ARBA" id="ARBA00022553"/>
    </source>
</evidence>
<dbReference type="RefSeq" id="WP_090684099.1">
    <property type="nucleotide sequence ID" value="NZ_CADERL010000031.1"/>
</dbReference>
<evidence type="ECO:0000313" key="9">
    <source>
        <dbReference type="Proteomes" id="UP000199706"/>
    </source>
</evidence>
<dbReference type="PANTHER" id="PTHR48111:SF40">
    <property type="entry name" value="PHOSPHATE REGULON TRANSCRIPTIONAL REGULATORY PROTEIN PHOB"/>
    <property type="match status" value="1"/>
</dbReference>
<feature type="DNA-binding region" description="OmpR/PhoB-type" evidence="5">
    <location>
        <begin position="127"/>
        <end position="226"/>
    </location>
</feature>
<dbReference type="InterPro" id="IPR011006">
    <property type="entry name" value="CheY-like_superfamily"/>
</dbReference>
<dbReference type="Gene3D" id="3.40.50.2300">
    <property type="match status" value="1"/>
</dbReference>
<dbReference type="AlphaFoldDB" id="A0A1G7VE56"/>
<dbReference type="InterPro" id="IPR039420">
    <property type="entry name" value="WalR-like"/>
</dbReference>
<evidence type="ECO:0000256" key="5">
    <source>
        <dbReference type="PROSITE-ProRule" id="PRU01091"/>
    </source>
</evidence>
<evidence type="ECO:0000259" key="6">
    <source>
        <dbReference type="PROSITE" id="PS50110"/>
    </source>
</evidence>
<reference evidence="8 9" key="1">
    <citation type="submission" date="2016-10" db="EMBL/GenBank/DDBJ databases">
        <authorList>
            <person name="de Groot N.N."/>
        </authorList>
    </citation>
    <scope>NUCLEOTIDE SEQUENCE [LARGE SCALE GENOMIC DNA]</scope>
    <source>
        <strain evidence="8 9">LMG 2247</strain>
    </source>
</reference>
<keyword evidence="3 5" id="KW-0238">DNA-binding</keyword>
<dbReference type="GO" id="GO:0032993">
    <property type="term" value="C:protein-DNA complex"/>
    <property type="evidence" value="ECO:0007669"/>
    <property type="project" value="TreeGrafter"/>
</dbReference>
<dbReference type="PROSITE" id="PS51755">
    <property type="entry name" value="OMPR_PHOB"/>
    <property type="match status" value="1"/>
</dbReference>
<dbReference type="InterPro" id="IPR001867">
    <property type="entry name" value="OmpR/PhoB-type_DNA-bd"/>
</dbReference>
<dbReference type="InterPro" id="IPR036388">
    <property type="entry name" value="WH-like_DNA-bd_sf"/>
</dbReference>
<feature type="domain" description="OmpR/PhoB-type" evidence="7">
    <location>
        <begin position="127"/>
        <end position="226"/>
    </location>
</feature>
<dbReference type="SMART" id="SM00862">
    <property type="entry name" value="Trans_reg_C"/>
    <property type="match status" value="1"/>
</dbReference>
<evidence type="ECO:0000259" key="7">
    <source>
        <dbReference type="PROSITE" id="PS51755"/>
    </source>
</evidence>
<dbReference type="InterPro" id="IPR001789">
    <property type="entry name" value="Sig_transdc_resp-reg_receiver"/>
</dbReference>
<protein>
    <submittedName>
        <fullName evidence="8">DNA-binding response regulator, OmpR family, contains REC and winged-helix (WHTH) domain</fullName>
    </submittedName>
</protein>
<dbReference type="GO" id="GO:0006355">
    <property type="term" value="P:regulation of DNA-templated transcription"/>
    <property type="evidence" value="ECO:0007669"/>
    <property type="project" value="InterPro"/>
</dbReference>
<dbReference type="OrthoDB" id="9802426at2"/>
<keyword evidence="1 4" id="KW-0597">Phosphoprotein</keyword>
<feature type="modified residue" description="4-aspartylphosphate" evidence="4">
    <location>
        <position position="51"/>
    </location>
</feature>
<dbReference type="Pfam" id="PF00486">
    <property type="entry name" value="Trans_reg_C"/>
    <property type="match status" value="1"/>
</dbReference>
<dbReference type="GO" id="GO:0000976">
    <property type="term" value="F:transcription cis-regulatory region binding"/>
    <property type="evidence" value="ECO:0007669"/>
    <property type="project" value="TreeGrafter"/>
</dbReference>
<dbReference type="GO" id="GO:0005829">
    <property type="term" value="C:cytosol"/>
    <property type="evidence" value="ECO:0007669"/>
    <property type="project" value="TreeGrafter"/>
</dbReference>
<gene>
    <name evidence="8" type="ORF">SAMN05216466_10425</name>
</gene>
<evidence type="ECO:0000256" key="3">
    <source>
        <dbReference type="ARBA" id="ARBA00023125"/>
    </source>
</evidence>
<evidence type="ECO:0000313" key="8">
    <source>
        <dbReference type="EMBL" id="SDG57831.1"/>
    </source>
</evidence>
<name>A0A1G7VE56_9BURK</name>
<evidence type="ECO:0000256" key="4">
    <source>
        <dbReference type="PROSITE-ProRule" id="PRU00169"/>
    </source>
</evidence>
<dbReference type="CDD" id="cd00383">
    <property type="entry name" value="trans_reg_C"/>
    <property type="match status" value="1"/>
</dbReference>